<evidence type="ECO:0000313" key="10">
    <source>
        <dbReference type="Proteomes" id="UP000507962"/>
    </source>
</evidence>
<name>A0A4U8YNV8_9BACT</name>
<feature type="transmembrane region" description="Helical" evidence="7">
    <location>
        <begin position="198"/>
        <end position="215"/>
    </location>
</feature>
<keyword evidence="6 7" id="KW-0472">Membrane</keyword>
<evidence type="ECO:0000313" key="9">
    <source>
        <dbReference type="EMBL" id="VFQ45441.1"/>
    </source>
</evidence>
<dbReference type="Pfam" id="PF02254">
    <property type="entry name" value="TrkA_N"/>
    <property type="match status" value="1"/>
</dbReference>
<protein>
    <submittedName>
        <fullName evidence="9">Cation/h+ exchanger</fullName>
    </submittedName>
</protein>
<dbReference type="SUPFAM" id="SSF51735">
    <property type="entry name" value="NAD(P)-binding Rossmann-fold domains"/>
    <property type="match status" value="1"/>
</dbReference>
<evidence type="ECO:0000256" key="2">
    <source>
        <dbReference type="ARBA" id="ARBA00005551"/>
    </source>
</evidence>
<dbReference type="InterPro" id="IPR003148">
    <property type="entry name" value="RCK_N"/>
</dbReference>
<evidence type="ECO:0000256" key="4">
    <source>
        <dbReference type="ARBA" id="ARBA00022692"/>
    </source>
</evidence>
<dbReference type="InterPro" id="IPR006153">
    <property type="entry name" value="Cation/H_exchanger_TM"/>
</dbReference>
<dbReference type="GO" id="GO:0015297">
    <property type="term" value="F:antiporter activity"/>
    <property type="evidence" value="ECO:0007669"/>
    <property type="project" value="InterPro"/>
</dbReference>
<evidence type="ECO:0000256" key="1">
    <source>
        <dbReference type="ARBA" id="ARBA00004141"/>
    </source>
</evidence>
<feature type="domain" description="RCK N-terminal" evidence="8">
    <location>
        <begin position="386"/>
        <end position="505"/>
    </location>
</feature>
<dbReference type="PANTHER" id="PTHR42751:SF1">
    <property type="entry name" value="CATION_PROTON ANTIPORTER YBAL-RELATED"/>
    <property type="match status" value="1"/>
</dbReference>
<feature type="transmembrane region" description="Helical" evidence="7">
    <location>
        <begin position="168"/>
        <end position="186"/>
    </location>
</feature>
<dbReference type="Pfam" id="PF00999">
    <property type="entry name" value="Na_H_Exchanger"/>
    <property type="match status" value="1"/>
</dbReference>
<keyword evidence="5 7" id="KW-1133">Transmembrane helix</keyword>
<feature type="transmembrane region" description="Helical" evidence="7">
    <location>
        <begin position="269"/>
        <end position="292"/>
    </location>
</feature>
<evidence type="ECO:0000256" key="5">
    <source>
        <dbReference type="ARBA" id="ARBA00022989"/>
    </source>
</evidence>
<dbReference type="Proteomes" id="UP000507962">
    <property type="component" value="Unassembled WGS sequence"/>
</dbReference>
<organism evidence="9 10">
    <name type="scientific">Desulfoluna butyratoxydans</name>
    <dbReference type="NCBI Taxonomy" id="231438"/>
    <lineage>
        <taxon>Bacteria</taxon>
        <taxon>Pseudomonadati</taxon>
        <taxon>Thermodesulfobacteriota</taxon>
        <taxon>Desulfobacteria</taxon>
        <taxon>Desulfobacterales</taxon>
        <taxon>Desulfolunaceae</taxon>
        <taxon>Desulfoluna</taxon>
    </lineage>
</organism>
<dbReference type="PANTHER" id="PTHR42751">
    <property type="entry name" value="SODIUM/HYDROGEN EXCHANGER FAMILY/TRKA DOMAIN PROTEIN"/>
    <property type="match status" value="1"/>
</dbReference>
<sequence length="533" mass="57475">MDPVVLTVAFVLGYLMYRLGLPPLVGFLVAGLCLSGFGFESTPMLQAASDVGVTLLLFTIGLKLRIRNLVKPEVWAGASLHMALTVATMGGALFCLGYSGLRFFLAIDMRTALLLAFALSFSSTVFAVKILDEQGRMDSLNGRTAIGVLVIQDILAVIYLTAATGKVPSVMAIGGIALLPVVRKLFLLVMDRIGHGELMVLFGLFAALIAGAHIFDLVRLKPDLGALILGMLMAPHPRAKEMANSLMSIKDVLLVGFFLDIGLRGVPGAAGFAAVGILVALLPLKMALYFLVFTRFRLKARTSFMTMANLSNYSEFGLIVCSLAASVGRLDPRWLVVMAIALSVSFILASPLNTYSDRLFDRLADMLKRCETCERHPEEAPYERKSADIVVIGMGRTGVGAYDWFQGKYGEVVLGIDYDKETVAGHEMQGRSIVQADVTDLDFWRRLPTPDGRVKLVVLALNNFESTLSAIQRFKQFGYTGTLAAVARYDDEVERLKEAGADVALNVFAEAGAGLAAHAVGRLGLPVPEQGPA</sequence>
<keyword evidence="10" id="KW-1185">Reference proteome</keyword>
<proteinExistence type="inferred from homology"/>
<dbReference type="InterPro" id="IPR038770">
    <property type="entry name" value="Na+/solute_symporter_sf"/>
</dbReference>
<dbReference type="AlphaFoldDB" id="A0A4U8YNV8"/>
<feature type="transmembrane region" description="Helical" evidence="7">
    <location>
        <begin position="111"/>
        <end position="131"/>
    </location>
</feature>
<evidence type="ECO:0000256" key="6">
    <source>
        <dbReference type="ARBA" id="ARBA00023136"/>
    </source>
</evidence>
<dbReference type="Gene3D" id="1.20.1530.20">
    <property type="match status" value="1"/>
</dbReference>
<comment type="similarity">
    <text evidence="2">Belongs to the monovalent cation:proton antiporter 2 (CPA2) transporter (TC 2.A.37) family.</text>
</comment>
<dbReference type="GO" id="GO:0016020">
    <property type="term" value="C:membrane"/>
    <property type="evidence" value="ECO:0007669"/>
    <property type="project" value="UniProtKB-SubCell"/>
</dbReference>
<feature type="transmembrane region" description="Helical" evidence="7">
    <location>
        <begin position="143"/>
        <end position="162"/>
    </location>
</feature>
<accession>A0A4U8YNV8</accession>
<gene>
    <name evidence="9" type="ORF">MSL71_30980</name>
</gene>
<dbReference type="EMBL" id="CAADHO010000005">
    <property type="protein sequence ID" value="VFQ45441.1"/>
    <property type="molecule type" value="Genomic_DNA"/>
</dbReference>
<evidence type="ECO:0000259" key="8">
    <source>
        <dbReference type="PROSITE" id="PS51201"/>
    </source>
</evidence>
<feature type="transmembrane region" description="Helical" evidence="7">
    <location>
        <begin position="44"/>
        <end position="62"/>
    </location>
</feature>
<keyword evidence="3" id="KW-0813">Transport</keyword>
<comment type="subcellular location">
    <subcellularLocation>
        <location evidence="1">Membrane</location>
        <topology evidence="1">Multi-pass membrane protein</topology>
    </subcellularLocation>
</comment>
<evidence type="ECO:0000256" key="3">
    <source>
        <dbReference type="ARBA" id="ARBA00022448"/>
    </source>
</evidence>
<feature type="transmembrane region" description="Helical" evidence="7">
    <location>
        <begin position="74"/>
        <end position="99"/>
    </location>
</feature>
<reference evidence="9 10" key="1">
    <citation type="submission" date="2019-03" db="EMBL/GenBank/DDBJ databases">
        <authorList>
            <person name="Nijsse B."/>
        </authorList>
    </citation>
    <scope>NUCLEOTIDE SEQUENCE [LARGE SCALE GENOMIC DNA]</scope>
    <source>
        <strain evidence="9">Desulfoluna butyratoxydans MSL71</strain>
    </source>
</reference>
<feature type="transmembrane region" description="Helical" evidence="7">
    <location>
        <begin position="334"/>
        <end position="352"/>
    </location>
</feature>
<dbReference type="PROSITE" id="PS51201">
    <property type="entry name" value="RCK_N"/>
    <property type="match status" value="1"/>
</dbReference>
<dbReference type="InterPro" id="IPR036291">
    <property type="entry name" value="NAD(P)-bd_dom_sf"/>
</dbReference>
<dbReference type="GO" id="GO:1902600">
    <property type="term" value="P:proton transmembrane transport"/>
    <property type="evidence" value="ECO:0007669"/>
    <property type="project" value="InterPro"/>
</dbReference>
<dbReference type="RefSeq" id="WP_180141954.1">
    <property type="nucleotide sequence ID" value="NZ_CAADHO010000005.1"/>
</dbReference>
<dbReference type="GO" id="GO:0006813">
    <property type="term" value="P:potassium ion transport"/>
    <property type="evidence" value="ECO:0007669"/>
    <property type="project" value="InterPro"/>
</dbReference>
<feature type="transmembrane region" description="Helical" evidence="7">
    <location>
        <begin position="304"/>
        <end position="328"/>
    </location>
</feature>
<evidence type="ECO:0000256" key="7">
    <source>
        <dbReference type="SAM" id="Phobius"/>
    </source>
</evidence>
<keyword evidence="4 7" id="KW-0812">Transmembrane</keyword>
<dbReference type="Gene3D" id="3.40.50.720">
    <property type="entry name" value="NAD(P)-binding Rossmann-like Domain"/>
    <property type="match status" value="1"/>
</dbReference>